<gene>
    <name evidence="1" type="ordered locus">Igag_1637</name>
</gene>
<dbReference type="HOGENOM" id="CLU_2217033_0_0_2"/>
<dbReference type="EMBL" id="CP002098">
    <property type="protein sequence ID" value="ADM28435.1"/>
    <property type="molecule type" value="Genomic_DNA"/>
</dbReference>
<dbReference type="BioCyc" id="IAGG583356:GHAH-1625-MONOMER"/>
<accession>E0SRQ4</accession>
<organism evidence="1 2">
    <name type="scientific">Ignisphaera aggregans (strain DSM 17230 / JCM 13409 / AQ1.S1)</name>
    <dbReference type="NCBI Taxonomy" id="583356"/>
    <lineage>
        <taxon>Archaea</taxon>
        <taxon>Thermoproteota</taxon>
        <taxon>Thermoprotei</taxon>
        <taxon>Desulfurococcales</taxon>
        <taxon>Desulfurococcaceae</taxon>
        <taxon>Ignisphaera</taxon>
    </lineage>
</organism>
<protein>
    <submittedName>
        <fullName evidence="1">Uncharacterized protein</fullName>
    </submittedName>
</protein>
<dbReference type="AlphaFoldDB" id="E0SRQ4"/>
<proteinExistence type="predicted"/>
<dbReference type="STRING" id="583356.Igag_1637"/>
<dbReference type="KEGG" id="iag:Igag_1637"/>
<reference evidence="1 2" key="1">
    <citation type="journal article" date="2010" name="Stand. Genomic Sci.">
        <title>Complete genome sequence of Ignisphaera aggregans type strain (AQ1.S1).</title>
        <authorList>
            <person name="Goker M."/>
            <person name="Held B."/>
            <person name="Lapidus A."/>
            <person name="Nolan M."/>
            <person name="Spring S."/>
            <person name="Yasawong M."/>
            <person name="Lucas S."/>
            <person name="Glavina Del Rio T."/>
            <person name="Tice H."/>
            <person name="Cheng J.F."/>
            <person name="Goodwin L."/>
            <person name="Tapia R."/>
            <person name="Pitluck S."/>
            <person name="Liolios K."/>
            <person name="Ivanova N."/>
            <person name="Mavromatis K."/>
            <person name="Mikhailova N."/>
            <person name="Pati A."/>
            <person name="Chen A."/>
            <person name="Palaniappan K."/>
            <person name="Brambilla E."/>
            <person name="Land M."/>
            <person name="Hauser L."/>
            <person name="Chang Y.J."/>
            <person name="Jeffries C.D."/>
            <person name="Brettin T."/>
            <person name="Detter J.C."/>
            <person name="Han C."/>
            <person name="Rohde M."/>
            <person name="Sikorski J."/>
            <person name="Woyke T."/>
            <person name="Bristow J."/>
            <person name="Eisen J.A."/>
            <person name="Markowitz V."/>
            <person name="Hugenholtz P."/>
            <person name="Kyrpides N.C."/>
            <person name="Klenk H.P."/>
        </authorList>
    </citation>
    <scope>NUCLEOTIDE SEQUENCE [LARGE SCALE GENOMIC DNA]</scope>
    <source>
        <strain evidence="2">DSM 17230 / JCM 13409 / AQ1.S1</strain>
    </source>
</reference>
<dbReference type="Proteomes" id="UP000001304">
    <property type="component" value="Chromosome"/>
</dbReference>
<sequence length="106" mass="11977">MYRVSYEIVLHGFPEELKCVIKLNEALNTMDNCVGSQTSFVCFYGDTLIKLIPYQQPQQFSPLQPQPQTLSIIISIEGEKARDVVDTAKHIYNILKSCGVLVRLVS</sequence>
<evidence type="ECO:0000313" key="2">
    <source>
        <dbReference type="Proteomes" id="UP000001304"/>
    </source>
</evidence>
<keyword evidence="2" id="KW-1185">Reference proteome</keyword>
<name>E0SRQ4_IGNAA</name>
<evidence type="ECO:0000313" key="1">
    <source>
        <dbReference type="EMBL" id="ADM28435.1"/>
    </source>
</evidence>